<protein>
    <submittedName>
        <fullName evidence="3">Alcohol dehydrogenase</fullName>
    </submittedName>
</protein>
<dbReference type="PANTHER" id="PTHR43205">
    <property type="entry name" value="PROSTAGLANDIN REDUCTASE"/>
    <property type="match status" value="1"/>
</dbReference>
<dbReference type="Pfam" id="PF00107">
    <property type="entry name" value="ADH_zinc_N"/>
    <property type="match status" value="1"/>
</dbReference>
<organism evidence="3 4">
    <name type="scientific">Guyanagaster necrorhizus</name>
    <dbReference type="NCBI Taxonomy" id="856835"/>
    <lineage>
        <taxon>Eukaryota</taxon>
        <taxon>Fungi</taxon>
        <taxon>Dikarya</taxon>
        <taxon>Basidiomycota</taxon>
        <taxon>Agaricomycotina</taxon>
        <taxon>Agaricomycetes</taxon>
        <taxon>Agaricomycetidae</taxon>
        <taxon>Agaricales</taxon>
        <taxon>Marasmiineae</taxon>
        <taxon>Physalacriaceae</taxon>
        <taxon>Guyanagaster</taxon>
    </lineage>
</organism>
<dbReference type="Gene3D" id="3.90.180.10">
    <property type="entry name" value="Medium-chain alcohol dehydrogenases, catalytic domain"/>
    <property type="match status" value="1"/>
</dbReference>
<dbReference type="Pfam" id="PF16884">
    <property type="entry name" value="ADH_N_2"/>
    <property type="match status" value="1"/>
</dbReference>
<feature type="domain" description="Enoyl reductase (ER)" evidence="2">
    <location>
        <begin position="55"/>
        <end position="352"/>
    </location>
</feature>
<keyword evidence="1" id="KW-0560">Oxidoreductase</keyword>
<dbReference type="AlphaFoldDB" id="A0A9P8APE8"/>
<evidence type="ECO:0000259" key="2">
    <source>
        <dbReference type="SMART" id="SM00829"/>
    </source>
</evidence>
<comment type="caution">
    <text evidence="3">The sequence shown here is derived from an EMBL/GenBank/DDBJ whole genome shotgun (WGS) entry which is preliminary data.</text>
</comment>
<gene>
    <name evidence="3" type="ORF">BT62DRAFT_935763</name>
</gene>
<dbReference type="SMART" id="SM00829">
    <property type="entry name" value="PKS_ER"/>
    <property type="match status" value="1"/>
</dbReference>
<keyword evidence="4" id="KW-1185">Reference proteome</keyword>
<dbReference type="OrthoDB" id="809632at2759"/>
<dbReference type="InterPro" id="IPR045010">
    <property type="entry name" value="MDR_fam"/>
</dbReference>
<dbReference type="SUPFAM" id="SSF51735">
    <property type="entry name" value="NAD(P)-binding Rossmann-fold domains"/>
    <property type="match status" value="1"/>
</dbReference>
<dbReference type="GO" id="GO:0016628">
    <property type="term" value="F:oxidoreductase activity, acting on the CH-CH group of donors, NAD or NADP as acceptor"/>
    <property type="evidence" value="ECO:0007669"/>
    <property type="project" value="InterPro"/>
</dbReference>
<dbReference type="SUPFAM" id="SSF50129">
    <property type="entry name" value="GroES-like"/>
    <property type="match status" value="1"/>
</dbReference>
<name>A0A9P8APE8_9AGAR</name>
<dbReference type="Proteomes" id="UP000812287">
    <property type="component" value="Unassembled WGS sequence"/>
</dbReference>
<dbReference type="InterPro" id="IPR011032">
    <property type="entry name" value="GroES-like_sf"/>
</dbReference>
<dbReference type="PANTHER" id="PTHR43205:SF7">
    <property type="entry name" value="PROSTAGLANDIN REDUCTASE 1"/>
    <property type="match status" value="1"/>
</dbReference>
<evidence type="ECO:0000313" key="4">
    <source>
        <dbReference type="Proteomes" id="UP000812287"/>
    </source>
</evidence>
<evidence type="ECO:0000313" key="3">
    <source>
        <dbReference type="EMBL" id="KAG7442731.1"/>
    </source>
</evidence>
<dbReference type="InterPro" id="IPR013149">
    <property type="entry name" value="ADH-like_C"/>
</dbReference>
<dbReference type="FunFam" id="3.40.50.720:FF:000121">
    <property type="entry name" value="Prostaglandin reductase 2"/>
    <property type="match status" value="1"/>
</dbReference>
<sequence>MTSQPGLTSTTMSPIPNGTLLFNEIPEGYPEPGKTTVYDTTQTIDLGNIPLNGGILIKTLVLSVDPYLRGKMRDPAIKSYSAPFLIGQPLTNHGVGLVLRSENPDIKVGEHITGVISFQQYSVITALKLSTVSVIAKTEESIPWSAYIGVLGMPGRTAFYAWREYSKAKKGEVAFVSAGAGAVGSMVVQLAKLDGLKVIASAGSDEKVKFMEQLGADVAFNYKKVDTVSVLKKEGPIDIYWDNVGGATLDAAFGSANVHARFVECGMITTYNSKEGYPFKNIFEIVSKRITINGFIVWDWTDKWEDEFYRVVPKKIASGEFKYSEDITNGLEHAGEAIRRIQTGQNIAKSVVLVAEDKQ</sequence>
<dbReference type="InterPro" id="IPR041694">
    <property type="entry name" value="ADH_N_2"/>
</dbReference>
<proteinExistence type="predicted"/>
<dbReference type="InterPro" id="IPR020843">
    <property type="entry name" value="ER"/>
</dbReference>
<accession>A0A9P8APE8</accession>
<dbReference type="InterPro" id="IPR036291">
    <property type="entry name" value="NAD(P)-bd_dom_sf"/>
</dbReference>
<dbReference type="RefSeq" id="XP_043036231.1">
    <property type="nucleotide sequence ID" value="XM_043187009.1"/>
</dbReference>
<dbReference type="GeneID" id="66109306"/>
<dbReference type="Gene3D" id="3.40.50.720">
    <property type="entry name" value="NAD(P)-binding Rossmann-like Domain"/>
    <property type="match status" value="1"/>
</dbReference>
<dbReference type="EMBL" id="MU250549">
    <property type="protein sequence ID" value="KAG7442731.1"/>
    <property type="molecule type" value="Genomic_DNA"/>
</dbReference>
<evidence type="ECO:0000256" key="1">
    <source>
        <dbReference type="ARBA" id="ARBA00023002"/>
    </source>
</evidence>
<dbReference type="CDD" id="cd05288">
    <property type="entry name" value="PGDH"/>
    <property type="match status" value="1"/>
</dbReference>
<reference evidence="3" key="1">
    <citation type="submission" date="2020-11" db="EMBL/GenBank/DDBJ databases">
        <title>Adaptations for nitrogen fixation in a non-lichenized fungal sporocarp promotes dispersal by wood-feeding termites.</title>
        <authorList>
            <consortium name="DOE Joint Genome Institute"/>
            <person name="Koch R.A."/>
            <person name="Yoon G."/>
            <person name="Arayal U."/>
            <person name="Lail K."/>
            <person name="Amirebrahimi M."/>
            <person name="Labutti K."/>
            <person name="Lipzen A."/>
            <person name="Riley R."/>
            <person name="Barry K."/>
            <person name="Henrissat B."/>
            <person name="Grigoriev I.V."/>
            <person name="Herr J.R."/>
            <person name="Aime M.C."/>
        </authorList>
    </citation>
    <scope>NUCLEOTIDE SEQUENCE</scope>
    <source>
        <strain evidence="3">MCA 3950</strain>
    </source>
</reference>